<organism evidence="9 10">
    <name type="scientific">Streptomyces silvensis</name>
    <dbReference type="NCBI Taxonomy" id="1765722"/>
    <lineage>
        <taxon>Bacteria</taxon>
        <taxon>Bacillati</taxon>
        <taxon>Actinomycetota</taxon>
        <taxon>Actinomycetes</taxon>
        <taxon>Kitasatosporales</taxon>
        <taxon>Streptomycetaceae</taxon>
        <taxon>Streptomyces</taxon>
    </lineage>
</organism>
<evidence type="ECO:0000313" key="10">
    <source>
        <dbReference type="Proteomes" id="UP000054804"/>
    </source>
</evidence>
<keyword evidence="4 7" id="KW-0812">Transmembrane</keyword>
<protein>
    <submittedName>
        <fullName evidence="9">ABC transporter permease</fullName>
    </submittedName>
</protein>
<evidence type="ECO:0000256" key="3">
    <source>
        <dbReference type="ARBA" id="ARBA00022475"/>
    </source>
</evidence>
<feature type="transmembrane region" description="Helical" evidence="7">
    <location>
        <begin position="26"/>
        <end position="48"/>
    </location>
</feature>
<dbReference type="InterPro" id="IPR051125">
    <property type="entry name" value="ABC-4/HrtB_transporter"/>
</dbReference>
<dbReference type="Proteomes" id="UP000054804">
    <property type="component" value="Unassembled WGS sequence"/>
</dbReference>
<dbReference type="InterPro" id="IPR003838">
    <property type="entry name" value="ABC3_permease_C"/>
</dbReference>
<feature type="transmembrane region" description="Helical" evidence="7">
    <location>
        <begin position="335"/>
        <end position="358"/>
    </location>
</feature>
<keyword evidence="3" id="KW-1003">Cell membrane</keyword>
<keyword evidence="6 7" id="KW-0472">Membrane</keyword>
<feature type="transmembrane region" description="Helical" evidence="7">
    <location>
        <begin position="446"/>
        <end position="469"/>
    </location>
</feature>
<sequence length="852" mass="86142">MRNRTVRGGSVTGLLAARGARTHRKAWAAVFAALVLTSVLLGTFALAVTSAALGHARVERYAAADLVVSGDQHTRYTAKPWGSEPETVTAGLTERVRVPERALDVVRGVPGVRAAVADRVFPVGLAGTAATGRPWDAARLAPYALRDGREPRRAGEVVVGGDARAVGARVVLRVGGADRTYRVVGLADGPRAAVYFSGGEARRLAGHAGTVDAVGVVAEEGVGTGALYGRVRDAVDEAGLRGAVTRAKGDAAGLRVLTGDGRGAAEDLTAAPARSTLLQILGAVAGTMTLIAVLVVSSTIVQALRQRGHELALLRAVGATPRQLRGAVGREVGRVAVTAAVVGAVLAVPAQLGLLALLQARGAVPSGLVLPLPPWLAAAPLVTAGVTVLVARLSALIACGRTAKVRPAQALRASPPGARRRVTGLVLLGLGVSSAGTATLQHGQAAAAAASAAAVLMVIACAVLGPWIATGAMRVLGGPMRRYGGPGGRLAAANCTAAATRLGAAITPVVLVTAFALVQLAAGATLTHEARAQARDAARADVVVRADGGLPRGALERIRAVPGVSGATEVVHSTVVLAGKEAGEPKLERLPVLGVTPQRLTRTLDPDVRKGDLAGLRPGTVALSTDRARALDAGPGSTVRLRFGDGAEGRLRVAAVYGRGLGTGDFLLARDEVLRHTSGTGRARVLVATDGAPRTLRAVGAAVPGARVDRDAAAVRDAVRVEPEDQALGEVVTGAAVGAIGAFTVIAVLSTLTLIGVGRRPELTLLRRAGAARSQLRRMLHAEAAAVAVTGLVVGTAVALIPLLAFSLAFAGALPYLPAAQAALIVGVVAATALAGTVPPVRRVLRGRYPTG</sequence>
<comment type="subcellular location">
    <subcellularLocation>
        <location evidence="1">Cell membrane</location>
        <topology evidence="1">Multi-pass membrane protein</topology>
    </subcellularLocation>
</comment>
<feature type="transmembrane region" description="Helical" evidence="7">
    <location>
        <begin position="378"/>
        <end position="400"/>
    </location>
</feature>
<feature type="transmembrane region" description="Helical" evidence="7">
    <location>
        <begin position="277"/>
        <end position="301"/>
    </location>
</feature>
<dbReference type="GO" id="GO:0005886">
    <property type="term" value="C:plasma membrane"/>
    <property type="evidence" value="ECO:0007669"/>
    <property type="project" value="UniProtKB-SubCell"/>
</dbReference>
<dbReference type="Pfam" id="PF02687">
    <property type="entry name" value="FtsX"/>
    <property type="match status" value="2"/>
</dbReference>
<dbReference type="PANTHER" id="PTHR43738">
    <property type="entry name" value="ABC TRANSPORTER, MEMBRANE PROTEIN"/>
    <property type="match status" value="1"/>
</dbReference>
<evidence type="ECO:0000256" key="7">
    <source>
        <dbReference type="SAM" id="Phobius"/>
    </source>
</evidence>
<evidence type="ECO:0000256" key="4">
    <source>
        <dbReference type="ARBA" id="ARBA00022692"/>
    </source>
</evidence>
<feature type="domain" description="ABC3 transporter permease C-terminal" evidence="8">
    <location>
        <begin position="284"/>
        <end position="397"/>
    </location>
</feature>
<evidence type="ECO:0000256" key="6">
    <source>
        <dbReference type="ARBA" id="ARBA00023136"/>
    </source>
</evidence>
<accession>A0A0W7WSZ8</accession>
<keyword evidence="2" id="KW-0813">Transport</keyword>
<evidence type="ECO:0000256" key="1">
    <source>
        <dbReference type="ARBA" id="ARBA00004651"/>
    </source>
</evidence>
<feature type="transmembrane region" description="Helical" evidence="7">
    <location>
        <begin position="735"/>
        <end position="758"/>
    </location>
</feature>
<dbReference type="RefSeq" id="WP_058852070.1">
    <property type="nucleotide sequence ID" value="NZ_LOCL01000063.1"/>
</dbReference>
<gene>
    <name evidence="9" type="ORF">AT728_39335</name>
</gene>
<dbReference type="EMBL" id="LOCL01000063">
    <property type="protein sequence ID" value="KUF13685.1"/>
    <property type="molecule type" value="Genomic_DNA"/>
</dbReference>
<comment type="caution">
    <text evidence="9">The sequence shown here is derived from an EMBL/GenBank/DDBJ whole genome shotgun (WGS) entry which is preliminary data.</text>
</comment>
<evidence type="ECO:0000256" key="2">
    <source>
        <dbReference type="ARBA" id="ARBA00022448"/>
    </source>
</evidence>
<name>A0A0W7WSZ8_9ACTN</name>
<keyword evidence="10" id="KW-1185">Reference proteome</keyword>
<proteinExistence type="predicted"/>
<feature type="domain" description="ABC3 transporter permease C-terminal" evidence="8">
    <location>
        <begin position="739"/>
        <end position="845"/>
    </location>
</feature>
<dbReference type="PANTHER" id="PTHR43738:SF1">
    <property type="entry name" value="HEMIN TRANSPORT SYSTEM PERMEASE PROTEIN HRTB-RELATED"/>
    <property type="match status" value="1"/>
</dbReference>
<feature type="transmembrane region" description="Helical" evidence="7">
    <location>
        <begin position="421"/>
        <end position="440"/>
    </location>
</feature>
<reference evidence="9 10" key="1">
    <citation type="submission" date="2015-12" db="EMBL/GenBank/DDBJ databases">
        <title>Draft genome sequence of Streptomyces silvensis ATCC 53525, a producer of novel hormone antagonists.</title>
        <authorList>
            <person name="Johnston C.W."/>
            <person name="Li Y."/>
            <person name="Magarvey N.A."/>
        </authorList>
    </citation>
    <scope>NUCLEOTIDE SEQUENCE [LARGE SCALE GENOMIC DNA]</scope>
    <source>
        <strain evidence="9 10">ATCC 53525</strain>
    </source>
</reference>
<evidence type="ECO:0000259" key="8">
    <source>
        <dbReference type="Pfam" id="PF02687"/>
    </source>
</evidence>
<evidence type="ECO:0000256" key="5">
    <source>
        <dbReference type="ARBA" id="ARBA00022989"/>
    </source>
</evidence>
<feature type="transmembrane region" description="Helical" evidence="7">
    <location>
        <begin position="784"/>
        <end position="810"/>
    </location>
</feature>
<dbReference type="STRING" id="1765722.AT728_39335"/>
<evidence type="ECO:0000313" key="9">
    <source>
        <dbReference type="EMBL" id="KUF13685.1"/>
    </source>
</evidence>
<keyword evidence="5 7" id="KW-1133">Transmembrane helix</keyword>
<feature type="transmembrane region" description="Helical" evidence="7">
    <location>
        <begin position="816"/>
        <end position="838"/>
    </location>
</feature>
<feature type="transmembrane region" description="Helical" evidence="7">
    <location>
        <begin position="490"/>
        <end position="518"/>
    </location>
</feature>
<dbReference type="AlphaFoldDB" id="A0A0W7WSZ8"/>